<reference evidence="1" key="1">
    <citation type="submission" date="2023-12" db="EMBL/GenBank/DDBJ databases">
        <title>Isolation and Characterisation of Novel Lytic Bacteriophages for therapeutic applications in Prosthetic Joint Infections.</title>
        <authorList>
            <person name="Burton N."/>
            <person name="Melo L.D.R."/>
            <person name="Pearce B."/>
            <person name="Tadesse M.D."/>
            <person name="Vryonis E."/>
            <person name="Sagona A."/>
        </authorList>
    </citation>
    <scope>NUCLEOTIDE SEQUENCE</scope>
</reference>
<protein>
    <submittedName>
        <fullName evidence="1">Uncharacterized protein</fullName>
    </submittedName>
</protein>
<name>A0AAX4J7L9_9CAUD</name>
<organism evidence="1 2">
    <name type="scientific">Staphylococcus phage CF5</name>
    <dbReference type="NCBI Taxonomy" id="3113739"/>
    <lineage>
        <taxon>Viruses</taxon>
        <taxon>Duplodnaviria</taxon>
        <taxon>Heunggongvirae</taxon>
        <taxon>Uroviricota</taxon>
        <taxon>Caudoviricetes</taxon>
        <taxon>Herelleviridae</taxon>
        <taxon>Twortvirinae</taxon>
        <taxon>Silviavirus</taxon>
    </lineage>
</organism>
<sequence>MNNFKQLQEYFKSKIGKELKVTDGEAVKLVTLDTVDLHQIGVKQYIDLYFTYKKSTIKIVLACDVDNDAFIVCVNGDFGCLLTGSFNFNELDKFSTELKRYLIVFTNSVEQYTELRDLDLHWK</sequence>
<evidence type="ECO:0000313" key="2">
    <source>
        <dbReference type="Proteomes" id="UP001432109"/>
    </source>
</evidence>
<proteinExistence type="predicted"/>
<dbReference type="EMBL" id="PP034390">
    <property type="protein sequence ID" value="WRW34705.1"/>
    <property type="molecule type" value="Genomic_DNA"/>
</dbReference>
<gene>
    <name evidence="1" type="ORF">CF5_0004</name>
</gene>
<accession>A0AAX4J7L9</accession>
<evidence type="ECO:0000313" key="1">
    <source>
        <dbReference type="EMBL" id="WRW34705.1"/>
    </source>
</evidence>
<dbReference type="Proteomes" id="UP001432109">
    <property type="component" value="Segment"/>
</dbReference>